<dbReference type="EMBL" id="JACRSV010000001">
    <property type="protein sequence ID" value="MBC8558907.1"/>
    <property type="molecule type" value="Genomic_DNA"/>
</dbReference>
<keyword evidence="1" id="KW-0812">Transmembrane</keyword>
<evidence type="ECO:0000256" key="1">
    <source>
        <dbReference type="SAM" id="Phobius"/>
    </source>
</evidence>
<dbReference type="Proteomes" id="UP000610760">
    <property type="component" value="Unassembled WGS sequence"/>
</dbReference>
<evidence type="ECO:0000313" key="2">
    <source>
        <dbReference type="EMBL" id="MBC8558907.1"/>
    </source>
</evidence>
<keyword evidence="1" id="KW-1133">Transmembrane helix</keyword>
<gene>
    <name evidence="2" type="ORF">H8710_02360</name>
</gene>
<protein>
    <recommendedName>
        <fullName evidence="4">Phage protein</fullName>
    </recommendedName>
</protein>
<reference evidence="2" key="1">
    <citation type="submission" date="2020-08" db="EMBL/GenBank/DDBJ databases">
        <title>Genome public.</title>
        <authorList>
            <person name="Liu C."/>
            <person name="Sun Q."/>
        </authorList>
    </citation>
    <scope>NUCLEOTIDE SEQUENCE</scope>
    <source>
        <strain evidence="2">NSJ-33</strain>
    </source>
</reference>
<proteinExistence type="predicted"/>
<sequence length="110" mass="12611">MIDFIAKYWLEALFGSILAGLGTAFSFLSKRVSKRIEEQEAIKLGMQALLRDRIISAYNHYMDKGCCPIYARENVRRLYEQYHNLGGNGTVTGLMDSLMELPTEKKEEIE</sequence>
<dbReference type="AlphaFoldDB" id="A0A926E2A8"/>
<evidence type="ECO:0008006" key="4">
    <source>
        <dbReference type="Google" id="ProtNLM"/>
    </source>
</evidence>
<keyword evidence="1" id="KW-0472">Membrane</keyword>
<dbReference type="RefSeq" id="WP_249293805.1">
    <property type="nucleotide sequence ID" value="NZ_JACRSV010000001.1"/>
</dbReference>
<evidence type="ECO:0000313" key="3">
    <source>
        <dbReference type="Proteomes" id="UP000610760"/>
    </source>
</evidence>
<organism evidence="2 3">
    <name type="scientific">Fumia xinanensis</name>
    <dbReference type="NCBI Taxonomy" id="2763659"/>
    <lineage>
        <taxon>Bacteria</taxon>
        <taxon>Bacillati</taxon>
        <taxon>Bacillota</taxon>
        <taxon>Clostridia</taxon>
        <taxon>Eubacteriales</taxon>
        <taxon>Oscillospiraceae</taxon>
        <taxon>Fumia</taxon>
    </lineage>
</organism>
<feature type="transmembrane region" description="Helical" evidence="1">
    <location>
        <begin position="6"/>
        <end position="28"/>
    </location>
</feature>
<comment type="caution">
    <text evidence="2">The sequence shown here is derived from an EMBL/GenBank/DDBJ whole genome shotgun (WGS) entry which is preliminary data.</text>
</comment>
<name>A0A926E2A8_9FIRM</name>
<keyword evidence="3" id="KW-1185">Reference proteome</keyword>
<accession>A0A926E2A8</accession>